<reference evidence="3 4" key="2">
    <citation type="submission" date="2020-03" db="EMBL/GenBank/DDBJ databases">
        <authorList>
            <person name="Ichikawa N."/>
            <person name="Kimura A."/>
            <person name="Kitahashi Y."/>
            <person name="Uohara A."/>
        </authorList>
    </citation>
    <scope>NUCLEOTIDE SEQUENCE [LARGE SCALE GENOMIC DNA]</scope>
    <source>
        <strain evidence="3 4">NBRC 108639</strain>
    </source>
</reference>
<proteinExistence type="predicted"/>
<evidence type="ECO:0000256" key="1">
    <source>
        <dbReference type="ARBA" id="ARBA00022670"/>
    </source>
</evidence>
<dbReference type="PANTHER" id="PTHR43343:SF3">
    <property type="entry name" value="PROTEASE DO-LIKE 8, CHLOROPLASTIC"/>
    <property type="match status" value="1"/>
</dbReference>
<dbReference type="AlphaFoldDB" id="A0A6V8K1E9"/>
<keyword evidence="2" id="KW-0378">Hydrolase</keyword>
<evidence type="ECO:0000313" key="4">
    <source>
        <dbReference type="Proteomes" id="UP000482800"/>
    </source>
</evidence>
<organism evidence="3 4">
    <name type="scientific">Phytohabitans houttuyneae</name>
    <dbReference type="NCBI Taxonomy" id="1076126"/>
    <lineage>
        <taxon>Bacteria</taxon>
        <taxon>Bacillati</taxon>
        <taxon>Actinomycetota</taxon>
        <taxon>Actinomycetes</taxon>
        <taxon>Micromonosporales</taxon>
        <taxon>Micromonosporaceae</taxon>
    </lineage>
</organism>
<gene>
    <name evidence="3" type="ORF">Phou_003810</name>
</gene>
<evidence type="ECO:0000256" key="2">
    <source>
        <dbReference type="ARBA" id="ARBA00022801"/>
    </source>
</evidence>
<dbReference type="GO" id="GO:0004252">
    <property type="term" value="F:serine-type endopeptidase activity"/>
    <property type="evidence" value="ECO:0007669"/>
    <property type="project" value="InterPro"/>
</dbReference>
<accession>A0A6V8K1E9</accession>
<evidence type="ECO:0000313" key="3">
    <source>
        <dbReference type="EMBL" id="GFJ76201.1"/>
    </source>
</evidence>
<evidence type="ECO:0008006" key="5">
    <source>
        <dbReference type="Google" id="ProtNLM"/>
    </source>
</evidence>
<comment type="caution">
    <text evidence="3">The sequence shown here is derived from an EMBL/GenBank/DDBJ whole genome shotgun (WGS) entry which is preliminary data.</text>
</comment>
<dbReference type="SUPFAM" id="SSF50494">
    <property type="entry name" value="Trypsin-like serine proteases"/>
    <property type="match status" value="1"/>
</dbReference>
<name>A0A6V8K1E9_9ACTN</name>
<dbReference type="Pfam" id="PF13365">
    <property type="entry name" value="Trypsin_2"/>
    <property type="match status" value="1"/>
</dbReference>
<dbReference type="GO" id="GO:0006508">
    <property type="term" value="P:proteolysis"/>
    <property type="evidence" value="ECO:0007669"/>
    <property type="project" value="UniProtKB-KW"/>
</dbReference>
<dbReference type="InterPro" id="IPR051201">
    <property type="entry name" value="Chloro_Bact_Ser_Proteases"/>
</dbReference>
<dbReference type="InterPro" id="IPR001940">
    <property type="entry name" value="Peptidase_S1C"/>
</dbReference>
<dbReference type="PRINTS" id="PR00834">
    <property type="entry name" value="PROTEASES2C"/>
</dbReference>
<keyword evidence="1" id="KW-0645">Protease</keyword>
<protein>
    <recommendedName>
        <fullName evidence="5">Serine protease</fullName>
    </recommendedName>
</protein>
<keyword evidence="4" id="KW-1185">Reference proteome</keyword>
<dbReference type="Gene3D" id="2.40.10.120">
    <property type="match status" value="1"/>
</dbReference>
<dbReference type="InterPro" id="IPR009003">
    <property type="entry name" value="Peptidase_S1_PA"/>
</dbReference>
<sequence>MRRWTLVGAAAVVALLLLAVALVRWGPGGGSPEAEPTPSPKPTAVEELSAAEVYQTVAPSIVIVERLAAGDRVEGTGTGVVASDTGVILTALHVVKGGSAVRVTFADGTRSAATVEASDPENDIAALSVASLPTVLVPATIGNSGRLAVGDTVVAVGNQLGMTSSATSGVVSGLDRAASGNDGTRLAGLIQFDAAVNPGSSGGPLVNTRGETVGIVVALANPTSAGTFIGIGFAVPIGTALGGGPGSEDGPQR</sequence>
<dbReference type="EMBL" id="BLPF01000001">
    <property type="protein sequence ID" value="GFJ76201.1"/>
    <property type="molecule type" value="Genomic_DNA"/>
</dbReference>
<dbReference type="RefSeq" id="WP_173052977.1">
    <property type="nucleotide sequence ID" value="NZ_BAABGO010000003.1"/>
</dbReference>
<reference evidence="3 4" key="1">
    <citation type="submission" date="2020-03" db="EMBL/GenBank/DDBJ databases">
        <title>Whole genome shotgun sequence of Phytohabitans houttuyneae NBRC 108639.</title>
        <authorList>
            <person name="Komaki H."/>
            <person name="Tamura T."/>
        </authorList>
    </citation>
    <scope>NUCLEOTIDE SEQUENCE [LARGE SCALE GENOMIC DNA]</scope>
    <source>
        <strain evidence="3 4">NBRC 108639</strain>
    </source>
</reference>
<dbReference type="PANTHER" id="PTHR43343">
    <property type="entry name" value="PEPTIDASE S12"/>
    <property type="match status" value="1"/>
</dbReference>
<dbReference type="Proteomes" id="UP000482800">
    <property type="component" value="Unassembled WGS sequence"/>
</dbReference>